<evidence type="ECO:0000256" key="2">
    <source>
        <dbReference type="ARBA" id="ARBA00022475"/>
    </source>
</evidence>
<proteinExistence type="predicted"/>
<keyword evidence="4" id="KW-0812">Transmembrane</keyword>
<evidence type="ECO:0000256" key="1">
    <source>
        <dbReference type="ARBA" id="ARBA00004401"/>
    </source>
</evidence>
<sequence length="95" mass="11148">MINAIKTCALFLLPVYFVYAACELVSIRYQLRKLNTDISVIQVQQERLESEWKYLQLDRSRMMTGANLIKEVQEKLKMYEPSASEVLYLPDTLIQ</sequence>
<name>A0A077DCI9_9BURK</name>
<reference evidence="8 9" key="1">
    <citation type="journal article" date="2014" name="BMC Genomics">
        <title>A genomic perspective on a new bacterial genus and species from the Alcaligenaceae family, Basilea psittacipulmonis.</title>
        <authorList>
            <person name="Whiteson K.L."/>
            <person name="Hernandez D."/>
            <person name="Lazarevic V."/>
            <person name="Gaia N."/>
            <person name="Farinelli L."/>
            <person name="Francois P."/>
            <person name="Pilo P."/>
            <person name="Frey J."/>
            <person name="Schrenzel J."/>
        </authorList>
    </citation>
    <scope>NUCLEOTIDE SEQUENCE [LARGE SCALE GENOMIC DNA]</scope>
    <source>
        <strain evidence="8 9">DSM 24701</strain>
    </source>
</reference>
<dbReference type="InterPro" id="IPR011922">
    <property type="entry name" value="Cell_div_FtsL"/>
</dbReference>
<evidence type="ECO:0000256" key="7">
    <source>
        <dbReference type="ARBA" id="ARBA00023306"/>
    </source>
</evidence>
<dbReference type="HOGENOM" id="CLU_2367146_0_0_4"/>
<evidence type="ECO:0000313" key="9">
    <source>
        <dbReference type="Proteomes" id="UP000028945"/>
    </source>
</evidence>
<keyword evidence="5" id="KW-1133">Transmembrane helix</keyword>
<keyword evidence="3" id="KW-0132">Cell division</keyword>
<dbReference type="RefSeq" id="WP_038498742.1">
    <property type="nucleotide sequence ID" value="NZ_AFWK01000105.1"/>
</dbReference>
<dbReference type="Pfam" id="PF04999">
    <property type="entry name" value="FtsL"/>
    <property type="match status" value="1"/>
</dbReference>
<dbReference type="eggNOG" id="COG3116">
    <property type="taxonomic scope" value="Bacteria"/>
</dbReference>
<dbReference type="EMBL" id="CP009238">
    <property type="protein sequence ID" value="AIL32314.1"/>
    <property type="molecule type" value="Genomic_DNA"/>
</dbReference>
<evidence type="ECO:0000256" key="6">
    <source>
        <dbReference type="ARBA" id="ARBA00023136"/>
    </source>
</evidence>
<evidence type="ECO:0000256" key="3">
    <source>
        <dbReference type="ARBA" id="ARBA00022618"/>
    </source>
</evidence>
<evidence type="ECO:0000256" key="5">
    <source>
        <dbReference type="ARBA" id="ARBA00022989"/>
    </source>
</evidence>
<keyword evidence="2" id="KW-1003">Cell membrane</keyword>
<evidence type="ECO:0008006" key="10">
    <source>
        <dbReference type="Google" id="ProtNLM"/>
    </source>
</evidence>
<keyword evidence="6" id="KW-0472">Membrane</keyword>
<gene>
    <name evidence="8" type="ORF">IX83_02375</name>
</gene>
<evidence type="ECO:0000256" key="4">
    <source>
        <dbReference type="ARBA" id="ARBA00022692"/>
    </source>
</evidence>
<protein>
    <recommendedName>
        <fullName evidence="10">Cell division protein FtsL</fullName>
    </recommendedName>
</protein>
<keyword evidence="9" id="KW-1185">Reference proteome</keyword>
<dbReference type="AlphaFoldDB" id="A0A077DCI9"/>
<dbReference type="GO" id="GO:0005886">
    <property type="term" value="C:plasma membrane"/>
    <property type="evidence" value="ECO:0007669"/>
    <property type="project" value="UniProtKB-SubCell"/>
</dbReference>
<comment type="subcellular location">
    <subcellularLocation>
        <location evidence="1">Cell membrane</location>
        <topology evidence="1">Single-pass type II membrane protein</topology>
    </subcellularLocation>
</comment>
<organism evidence="8 9">
    <name type="scientific">Basilea psittacipulmonis DSM 24701</name>
    <dbReference type="NCBI Taxonomy" id="1072685"/>
    <lineage>
        <taxon>Bacteria</taxon>
        <taxon>Pseudomonadati</taxon>
        <taxon>Pseudomonadota</taxon>
        <taxon>Betaproteobacteria</taxon>
        <taxon>Burkholderiales</taxon>
        <taxon>Alcaligenaceae</taxon>
        <taxon>Basilea</taxon>
    </lineage>
</organism>
<dbReference type="KEGG" id="bpsi:IX83_02375"/>
<accession>A0A077DCI9</accession>
<dbReference type="Proteomes" id="UP000028945">
    <property type="component" value="Chromosome"/>
</dbReference>
<keyword evidence="7" id="KW-0131">Cell cycle</keyword>
<dbReference type="GO" id="GO:0051301">
    <property type="term" value="P:cell division"/>
    <property type="evidence" value="ECO:0007669"/>
    <property type="project" value="UniProtKB-KW"/>
</dbReference>
<evidence type="ECO:0000313" key="8">
    <source>
        <dbReference type="EMBL" id="AIL32314.1"/>
    </source>
</evidence>
<dbReference type="STRING" id="1072685.IX83_02375"/>